<reference evidence="1" key="2">
    <citation type="submission" date="2020-09" db="EMBL/GenBank/DDBJ databases">
        <authorList>
            <person name="Sun Q."/>
            <person name="Zhou Y."/>
        </authorList>
    </citation>
    <scope>NUCLEOTIDE SEQUENCE</scope>
    <source>
        <strain evidence="1">CGMCC 4.5737</strain>
    </source>
</reference>
<evidence type="ECO:0000313" key="1">
    <source>
        <dbReference type="EMBL" id="GGM69185.1"/>
    </source>
</evidence>
<sequence>MPNPARETTFLPLTVAAARTAVAAAGTGPAACDARTVALRAEEADAAATECWLALLAGCATAGRRTLPSRLRALTEAATVYAGGRCMVRRVAEAEVRINDAVRDGDGAEFAEAFVGYDQAVATAVVSVQGRLGSATA</sequence>
<reference evidence="1" key="1">
    <citation type="journal article" date="2014" name="Int. J. Syst. Evol. Microbiol.">
        <title>Complete genome sequence of Corynebacterium casei LMG S-19264T (=DSM 44701T), isolated from a smear-ripened cheese.</title>
        <authorList>
            <consortium name="US DOE Joint Genome Institute (JGI-PGF)"/>
            <person name="Walter F."/>
            <person name="Albersmeier A."/>
            <person name="Kalinowski J."/>
            <person name="Ruckert C."/>
        </authorList>
    </citation>
    <scope>NUCLEOTIDE SEQUENCE</scope>
    <source>
        <strain evidence="1">CGMCC 4.5737</strain>
    </source>
</reference>
<accession>A0A8J3CHQ1</accession>
<dbReference type="EMBL" id="BMMK01000023">
    <property type="protein sequence ID" value="GGM69185.1"/>
    <property type="molecule type" value="Genomic_DNA"/>
</dbReference>
<dbReference type="RefSeq" id="WP_189060342.1">
    <property type="nucleotide sequence ID" value="NZ_BMMK01000023.1"/>
</dbReference>
<comment type="caution">
    <text evidence="1">The sequence shown here is derived from an EMBL/GenBank/DDBJ whole genome shotgun (WGS) entry which is preliminary data.</text>
</comment>
<keyword evidence="2" id="KW-1185">Reference proteome</keyword>
<name>A0A8J3CHQ1_9PSEU</name>
<evidence type="ECO:0000313" key="2">
    <source>
        <dbReference type="Proteomes" id="UP000637578"/>
    </source>
</evidence>
<dbReference type="AlphaFoldDB" id="A0A8J3CHQ1"/>
<organism evidence="1 2">
    <name type="scientific">Longimycelium tulufanense</name>
    <dbReference type="NCBI Taxonomy" id="907463"/>
    <lineage>
        <taxon>Bacteria</taxon>
        <taxon>Bacillati</taxon>
        <taxon>Actinomycetota</taxon>
        <taxon>Actinomycetes</taxon>
        <taxon>Pseudonocardiales</taxon>
        <taxon>Pseudonocardiaceae</taxon>
        <taxon>Longimycelium</taxon>
    </lineage>
</organism>
<gene>
    <name evidence="1" type="ORF">GCM10012275_44500</name>
</gene>
<protein>
    <submittedName>
        <fullName evidence="1">Uncharacterized protein</fullName>
    </submittedName>
</protein>
<dbReference type="Proteomes" id="UP000637578">
    <property type="component" value="Unassembled WGS sequence"/>
</dbReference>
<proteinExistence type="predicted"/>